<dbReference type="InterPro" id="IPR037171">
    <property type="entry name" value="NagB/RpiA_transferase-like"/>
</dbReference>
<organism evidence="6 7">
    <name type="scientific">Arsenicitalea aurantiaca</name>
    <dbReference type="NCBI Taxonomy" id="1783274"/>
    <lineage>
        <taxon>Bacteria</taxon>
        <taxon>Pseudomonadati</taxon>
        <taxon>Pseudomonadota</taxon>
        <taxon>Alphaproteobacteria</taxon>
        <taxon>Hyphomicrobiales</taxon>
        <taxon>Devosiaceae</taxon>
        <taxon>Arsenicitalea</taxon>
    </lineage>
</organism>
<dbReference type="Pfam" id="PF04198">
    <property type="entry name" value="Sugar-bind"/>
    <property type="match status" value="1"/>
</dbReference>
<evidence type="ECO:0000313" key="6">
    <source>
        <dbReference type="EMBL" id="RUT28857.1"/>
    </source>
</evidence>
<reference evidence="6 7" key="1">
    <citation type="journal article" date="2016" name="Int. J. Syst. Evol. Microbiol.">
        <title>Arsenicitalea aurantiaca gen. nov., sp. nov., a new member of the family Hyphomicrobiaceae, isolated from high-arsenic sediment.</title>
        <authorList>
            <person name="Mu Y."/>
            <person name="Zhou L."/>
            <person name="Zeng X.C."/>
            <person name="Liu L."/>
            <person name="Pan Y."/>
            <person name="Chen X."/>
            <person name="Wang J."/>
            <person name="Li S."/>
            <person name="Li W.J."/>
            <person name="Wang Y."/>
        </authorList>
    </citation>
    <scope>NUCLEOTIDE SEQUENCE [LARGE SCALE GENOMIC DNA]</scope>
    <source>
        <strain evidence="6 7">42-50</strain>
    </source>
</reference>
<dbReference type="Gene3D" id="1.10.10.10">
    <property type="entry name" value="Winged helix-like DNA-binding domain superfamily/Winged helix DNA-binding domain"/>
    <property type="match status" value="1"/>
</dbReference>
<dbReference type="GO" id="GO:0003677">
    <property type="term" value="F:DNA binding"/>
    <property type="evidence" value="ECO:0007669"/>
    <property type="project" value="UniProtKB-KW"/>
</dbReference>
<dbReference type="InterPro" id="IPR036388">
    <property type="entry name" value="WH-like_DNA-bd_sf"/>
</dbReference>
<evidence type="ECO:0000259" key="5">
    <source>
        <dbReference type="Pfam" id="PF04198"/>
    </source>
</evidence>
<dbReference type="PANTHER" id="PTHR34294">
    <property type="entry name" value="TRANSCRIPTIONAL REGULATOR-RELATED"/>
    <property type="match status" value="1"/>
</dbReference>
<dbReference type="AlphaFoldDB" id="A0A433X463"/>
<dbReference type="OrthoDB" id="7065657at2"/>
<keyword evidence="3" id="KW-0238">DNA-binding</keyword>
<keyword evidence="7" id="KW-1185">Reference proteome</keyword>
<comment type="similarity">
    <text evidence="1">Belongs to the SorC transcriptional regulatory family.</text>
</comment>
<evidence type="ECO:0000256" key="4">
    <source>
        <dbReference type="ARBA" id="ARBA00023163"/>
    </source>
</evidence>
<keyword evidence="2" id="KW-0805">Transcription regulation</keyword>
<name>A0A433X463_9HYPH</name>
<dbReference type="Proteomes" id="UP000281547">
    <property type="component" value="Unassembled WGS sequence"/>
</dbReference>
<evidence type="ECO:0000256" key="3">
    <source>
        <dbReference type="ARBA" id="ARBA00023125"/>
    </source>
</evidence>
<dbReference type="InterPro" id="IPR007324">
    <property type="entry name" value="Sugar-bd_dom_put"/>
</dbReference>
<dbReference type="Gene3D" id="3.40.50.1360">
    <property type="match status" value="1"/>
</dbReference>
<dbReference type="GO" id="GO:0030246">
    <property type="term" value="F:carbohydrate binding"/>
    <property type="evidence" value="ECO:0007669"/>
    <property type="project" value="InterPro"/>
</dbReference>
<dbReference type="PANTHER" id="PTHR34294:SF1">
    <property type="entry name" value="TRANSCRIPTIONAL REGULATOR LSRR"/>
    <property type="match status" value="1"/>
</dbReference>
<dbReference type="EMBL" id="RZNJ01000006">
    <property type="protein sequence ID" value="RUT28857.1"/>
    <property type="molecule type" value="Genomic_DNA"/>
</dbReference>
<feature type="domain" description="Sugar-binding" evidence="5">
    <location>
        <begin position="64"/>
        <end position="310"/>
    </location>
</feature>
<keyword evidence="4" id="KW-0804">Transcription</keyword>
<proteinExistence type="inferred from homology"/>
<comment type="caution">
    <text evidence="6">The sequence shown here is derived from an EMBL/GenBank/DDBJ whole genome shotgun (WGS) entry which is preliminary data.</text>
</comment>
<gene>
    <name evidence="6" type="ORF">EMQ25_15830</name>
</gene>
<dbReference type="InterPro" id="IPR051054">
    <property type="entry name" value="SorC_transcr_regulators"/>
</dbReference>
<evidence type="ECO:0000256" key="2">
    <source>
        <dbReference type="ARBA" id="ARBA00023015"/>
    </source>
</evidence>
<dbReference type="RefSeq" id="WP_127189581.1">
    <property type="nucleotide sequence ID" value="NZ_RZNJ01000006.1"/>
</dbReference>
<accession>A0A433X463</accession>
<dbReference type="SUPFAM" id="SSF100950">
    <property type="entry name" value="NagB/RpiA/CoA transferase-like"/>
    <property type="match status" value="1"/>
</dbReference>
<sequence length="316" mass="33949">MNEHVADAVDSEEELLARVAWYYYHDGLTQNEIGDRLNLNRIKVSRLLEAGRRTGVIDVKINSRYQGCLLLEEGLRARYGLGEAYVIPALPGGQESERLGQAAAQFLMQRLRPGDLLAAGWGATVSSTIQKLGHVANERGIGLVSMTGGVSTYVDGMRAANWGSNVHLVPAPLVVRNPEIAKFLLAEPAVTNLLDMALDATYQLVGIGELGQSSTVVRSGHISPDEVEPLRRKGAVGDMLCRFFNRDGTVLDLPFHERVIGVQLEALAQSSKVIAVAGGLGKLAAIRAALLGRFASILITDETTAEALLAAAEEDK</sequence>
<evidence type="ECO:0000256" key="1">
    <source>
        <dbReference type="ARBA" id="ARBA00010466"/>
    </source>
</evidence>
<protein>
    <submittedName>
        <fullName evidence="6">Sugar-binding transcriptional regulator</fullName>
    </submittedName>
</protein>
<evidence type="ECO:0000313" key="7">
    <source>
        <dbReference type="Proteomes" id="UP000281547"/>
    </source>
</evidence>